<evidence type="ECO:0000313" key="2">
    <source>
        <dbReference type="Proteomes" id="UP000807025"/>
    </source>
</evidence>
<sequence>MGATFAMFAIDRNEILGAGEVVLRKAYDRDQDGTEGGVTRSLVFSSVFAPELEGFAIPHLPLFRHLR</sequence>
<comment type="caution">
    <text evidence="1">The sequence shown here is derived from an EMBL/GenBank/DDBJ whole genome shotgun (WGS) entry which is preliminary data.</text>
</comment>
<protein>
    <submittedName>
        <fullName evidence="1">Uncharacterized protein</fullName>
    </submittedName>
</protein>
<dbReference type="Proteomes" id="UP000807025">
    <property type="component" value="Unassembled WGS sequence"/>
</dbReference>
<gene>
    <name evidence="1" type="ORF">BDN71DRAFT_1499497</name>
</gene>
<dbReference type="EMBL" id="MU154714">
    <property type="protein sequence ID" value="KAF9488428.1"/>
    <property type="molecule type" value="Genomic_DNA"/>
</dbReference>
<dbReference type="AlphaFoldDB" id="A0A9P5ZJW3"/>
<organism evidence="1 2">
    <name type="scientific">Pleurotus eryngii</name>
    <name type="common">Boletus of the steppes</name>
    <dbReference type="NCBI Taxonomy" id="5323"/>
    <lineage>
        <taxon>Eukaryota</taxon>
        <taxon>Fungi</taxon>
        <taxon>Dikarya</taxon>
        <taxon>Basidiomycota</taxon>
        <taxon>Agaricomycotina</taxon>
        <taxon>Agaricomycetes</taxon>
        <taxon>Agaricomycetidae</taxon>
        <taxon>Agaricales</taxon>
        <taxon>Pleurotineae</taxon>
        <taxon>Pleurotaceae</taxon>
        <taxon>Pleurotus</taxon>
    </lineage>
</organism>
<evidence type="ECO:0000313" key="1">
    <source>
        <dbReference type="EMBL" id="KAF9488428.1"/>
    </source>
</evidence>
<keyword evidence="2" id="KW-1185">Reference proteome</keyword>
<proteinExistence type="predicted"/>
<name>A0A9P5ZJW3_PLEER</name>
<feature type="non-terminal residue" evidence="1">
    <location>
        <position position="67"/>
    </location>
</feature>
<accession>A0A9P5ZJW3</accession>
<reference evidence="1" key="1">
    <citation type="submission" date="2020-11" db="EMBL/GenBank/DDBJ databases">
        <authorList>
            <consortium name="DOE Joint Genome Institute"/>
            <person name="Ahrendt S."/>
            <person name="Riley R."/>
            <person name="Andreopoulos W."/>
            <person name="Labutti K."/>
            <person name="Pangilinan J."/>
            <person name="Ruiz-Duenas F.J."/>
            <person name="Barrasa J.M."/>
            <person name="Sanchez-Garcia M."/>
            <person name="Camarero S."/>
            <person name="Miyauchi S."/>
            <person name="Serrano A."/>
            <person name="Linde D."/>
            <person name="Babiker R."/>
            <person name="Drula E."/>
            <person name="Ayuso-Fernandez I."/>
            <person name="Pacheco R."/>
            <person name="Padilla G."/>
            <person name="Ferreira P."/>
            <person name="Barriuso J."/>
            <person name="Kellner H."/>
            <person name="Castanera R."/>
            <person name="Alfaro M."/>
            <person name="Ramirez L."/>
            <person name="Pisabarro A.G."/>
            <person name="Kuo A."/>
            <person name="Tritt A."/>
            <person name="Lipzen A."/>
            <person name="He G."/>
            <person name="Yan M."/>
            <person name="Ng V."/>
            <person name="Cullen D."/>
            <person name="Martin F."/>
            <person name="Rosso M.-N."/>
            <person name="Henrissat B."/>
            <person name="Hibbett D."/>
            <person name="Martinez A.T."/>
            <person name="Grigoriev I.V."/>
        </authorList>
    </citation>
    <scope>NUCLEOTIDE SEQUENCE</scope>
    <source>
        <strain evidence="1">ATCC 90797</strain>
    </source>
</reference>